<feature type="compositionally biased region" description="Polar residues" evidence="2">
    <location>
        <begin position="457"/>
        <end position="470"/>
    </location>
</feature>
<dbReference type="EMBL" id="JAXCGZ010013930">
    <property type="protein sequence ID" value="KAK7071788.1"/>
    <property type="molecule type" value="Genomic_DNA"/>
</dbReference>
<proteinExistence type="predicted"/>
<evidence type="ECO:0000313" key="3">
    <source>
        <dbReference type="EMBL" id="KAK7071788.1"/>
    </source>
</evidence>
<feature type="non-terminal residue" evidence="3">
    <location>
        <position position="488"/>
    </location>
</feature>
<feature type="coiled-coil region" evidence="1">
    <location>
        <begin position="276"/>
        <end position="381"/>
    </location>
</feature>
<name>A0AAN8WZY2_HALRR</name>
<sequence length="488" mass="57402">MGPYQERLNEVRNLVETELAESITKVAEDRRVADEQLQEVGHLKSYEAEAIQLRGVTHELQKALRASAREMERLRVREKILEEEVRGLKKPQTLTRQVRILEVAHVFHTRLDYWEQRDCIPLTVLCKVRSCLIAWHWKEPARFECPRTTIKAVSKILGPFACEGGRNTIHRQRRHADDTEAEFRQKQEKFKSELNAEWEDKLRTECSRLKAELDDLHAEEKHLAVESMKLQKEQEIRALKQSWELRQEEMTKEISTLKDSLTDKDAYYHKEMENLRTNADRDVWELRRKLQKLDEKNWTQQERLQEKHNEDMERLRQDFKERVEDLEKQLASTSRLSAEDDRRQMERLHNDEVERLCEQHRNSMERLREELEAEKFQAVEEARVIVSQHLEHVNSSLREQLLDATCSNTQYREELEAIRAALKLREEVICSLEEEIAKAKGGSDGCSSIYKASQSSIAYSEDSNGSANSQDRLSLSDSLDNPDDAQRS</sequence>
<dbReference type="AlphaFoldDB" id="A0AAN8WZY2"/>
<feature type="coiled-coil region" evidence="1">
    <location>
        <begin position="169"/>
        <end position="219"/>
    </location>
</feature>
<gene>
    <name evidence="3" type="ORF">SK128_001089</name>
</gene>
<protein>
    <submittedName>
        <fullName evidence="3">Uncharacterized protein</fullName>
    </submittedName>
</protein>
<evidence type="ECO:0000256" key="1">
    <source>
        <dbReference type="SAM" id="Coils"/>
    </source>
</evidence>
<accession>A0AAN8WZY2</accession>
<keyword evidence="1" id="KW-0175">Coiled coil</keyword>
<organism evidence="3 4">
    <name type="scientific">Halocaridina rubra</name>
    <name type="common">Hawaiian red shrimp</name>
    <dbReference type="NCBI Taxonomy" id="373956"/>
    <lineage>
        <taxon>Eukaryota</taxon>
        <taxon>Metazoa</taxon>
        <taxon>Ecdysozoa</taxon>
        <taxon>Arthropoda</taxon>
        <taxon>Crustacea</taxon>
        <taxon>Multicrustacea</taxon>
        <taxon>Malacostraca</taxon>
        <taxon>Eumalacostraca</taxon>
        <taxon>Eucarida</taxon>
        <taxon>Decapoda</taxon>
        <taxon>Pleocyemata</taxon>
        <taxon>Caridea</taxon>
        <taxon>Atyoidea</taxon>
        <taxon>Atyidae</taxon>
        <taxon>Halocaridina</taxon>
    </lineage>
</organism>
<reference evidence="3 4" key="1">
    <citation type="submission" date="2023-11" db="EMBL/GenBank/DDBJ databases">
        <title>Halocaridina rubra genome assembly.</title>
        <authorList>
            <person name="Smith C."/>
        </authorList>
    </citation>
    <scope>NUCLEOTIDE SEQUENCE [LARGE SCALE GENOMIC DNA]</scope>
    <source>
        <strain evidence="3">EP-1</strain>
        <tissue evidence="3">Whole</tissue>
    </source>
</reference>
<evidence type="ECO:0000256" key="2">
    <source>
        <dbReference type="SAM" id="MobiDB-lite"/>
    </source>
</evidence>
<evidence type="ECO:0000313" key="4">
    <source>
        <dbReference type="Proteomes" id="UP001381693"/>
    </source>
</evidence>
<comment type="caution">
    <text evidence="3">The sequence shown here is derived from an EMBL/GenBank/DDBJ whole genome shotgun (WGS) entry which is preliminary data.</text>
</comment>
<feature type="region of interest" description="Disordered" evidence="2">
    <location>
        <begin position="457"/>
        <end position="488"/>
    </location>
</feature>
<keyword evidence="4" id="KW-1185">Reference proteome</keyword>
<dbReference type="Proteomes" id="UP001381693">
    <property type="component" value="Unassembled WGS sequence"/>
</dbReference>